<dbReference type="PROSITE" id="PS50068">
    <property type="entry name" value="LDLRA_2"/>
    <property type="match status" value="12"/>
</dbReference>
<evidence type="ECO:0000256" key="14">
    <source>
        <dbReference type="SAM" id="Phobius"/>
    </source>
</evidence>
<evidence type="ECO:0000259" key="16">
    <source>
        <dbReference type="PROSITE" id="PS50262"/>
    </source>
</evidence>
<evidence type="ECO:0000256" key="13">
    <source>
        <dbReference type="SAM" id="MobiDB-lite"/>
    </source>
</evidence>
<dbReference type="PRINTS" id="PR00261">
    <property type="entry name" value="LDLRECEPTOR"/>
</dbReference>
<evidence type="ECO:0000259" key="15">
    <source>
        <dbReference type="PROSITE" id="PS01180"/>
    </source>
</evidence>
<dbReference type="InterPro" id="IPR035914">
    <property type="entry name" value="Sperma_CUB_dom_sf"/>
</dbReference>
<dbReference type="RefSeq" id="XP_038073197.1">
    <property type="nucleotide sequence ID" value="XM_038217269.1"/>
</dbReference>
<dbReference type="Pfam" id="PF00431">
    <property type="entry name" value="CUB"/>
    <property type="match status" value="2"/>
</dbReference>
<feature type="disulfide bond" evidence="12">
    <location>
        <begin position="1384"/>
        <end position="1399"/>
    </location>
</feature>
<dbReference type="SUPFAM" id="SSF81321">
    <property type="entry name" value="Family A G protein-coupled receptor-like"/>
    <property type="match status" value="1"/>
</dbReference>
<dbReference type="SUPFAM" id="SSF52058">
    <property type="entry name" value="L domain-like"/>
    <property type="match status" value="1"/>
</dbReference>
<dbReference type="Gene3D" id="1.20.1070.10">
    <property type="entry name" value="Rhodopsin 7-helix transmembrane proteins"/>
    <property type="match status" value="1"/>
</dbReference>
<feature type="disulfide bond" evidence="12">
    <location>
        <begin position="1039"/>
        <end position="1054"/>
    </location>
</feature>
<organism evidence="17 18">
    <name type="scientific">Patiria miniata</name>
    <name type="common">Bat star</name>
    <name type="synonym">Asterina miniata</name>
    <dbReference type="NCBI Taxonomy" id="46514"/>
    <lineage>
        <taxon>Eukaryota</taxon>
        <taxon>Metazoa</taxon>
        <taxon>Echinodermata</taxon>
        <taxon>Eleutherozoa</taxon>
        <taxon>Asterozoa</taxon>
        <taxon>Asteroidea</taxon>
        <taxon>Valvatacea</taxon>
        <taxon>Valvatida</taxon>
        <taxon>Asterinidae</taxon>
        <taxon>Patiria</taxon>
    </lineage>
</organism>
<evidence type="ECO:0000256" key="10">
    <source>
        <dbReference type="ARBA" id="ARBA00023170"/>
    </source>
</evidence>
<feature type="transmembrane region" description="Helical" evidence="14">
    <location>
        <begin position="1770"/>
        <end position="1790"/>
    </location>
</feature>
<dbReference type="SMART" id="SM00192">
    <property type="entry name" value="LDLa"/>
    <property type="match status" value="12"/>
</dbReference>
<keyword evidence="18" id="KW-1185">Reference proteome</keyword>
<feature type="disulfide bond" evidence="12">
    <location>
        <begin position="284"/>
        <end position="299"/>
    </location>
</feature>
<feature type="transmembrane region" description="Helical" evidence="14">
    <location>
        <begin position="1893"/>
        <end position="1917"/>
    </location>
</feature>
<dbReference type="OrthoDB" id="9990982at2759"/>
<feature type="disulfide bond" evidence="12">
    <location>
        <begin position="325"/>
        <end position="340"/>
    </location>
</feature>
<dbReference type="InterPro" id="IPR003591">
    <property type="entry name" value="Leu-rich_rpt_typical-subtyp"/>
</dbReference>
<dbReference type="PROSITE" id="PS51450">
    <property type="entry name" value="LRR"/>
    <property type="match status" value="1"/>
</dbReference>
<keyword evidence="5" id="KW-0677">Repeat</keyword>
<feature type="disulfide bond" evidence="12">
    <location>
        <begin position="667"/>
        <end position="682"/>
    </location>
</feature>
<dbReference type="CDD" id="cd00041">
    <property type="entry name" value="CUB"/>
    <property type="match status" value="2"/>
</dbReference>
<feature type="disulfide bond" evidence="12">
    <location>
        <begin position="861"/>
        <end position="873"/>
    </location>
</feature>
<dbReference type="Gene3D" id="3.80.10.10">
    <property type="entry name" value="Ribonuclease Inhibitor"/>
    <property type="match status" value="1"/>
</dbReference>
<keyword evidence="8 14" id="KW-0472">Membrane</keyword>
<dbReference type="InterPro" id="IPR023415">
    <property type="entry name" value="LDLR_class-A_CS"/>
</dbReference>
<feature type="compositionally biased region" description="Basic and acidic residues" evidence="13">
    <location>
        <begin position="1967"/>
        <end position="1980"/>
    </location>
</feature>
<feature type="disulfide bond" evidence="12">
    <location>
        <begin position="480"/>
        <end position="495"/>
    </location>
</feature>
<feature type="transmembrane region" description="Helical" evidence="14">
    <location>
        <begin position="1929"/>
        <end position="1949"/>
    </location>
</feature>
<dbReference type="FunFam" id="1.20.1070.10:FF:000343">
    <property type="entry name" value="Uncharacterized protein"/>
    <property type="match status" value="1"/>
</dbReference>
<dbReference type="Proteomes" id="UP000887568">
    <property type="component" value="Unplaced"/>
</dbReference>
<feature type="disulfide bond" evidence="12">
    <location>
        <begin position="1423"/>
        <end position="1438"/>
    </location>
</feature>
<feature type="transmembrane region" description="Helical" evidence="14">
    <location>
        <begin position="1845"/>
        <end position="1872"/>
    </location>
</feature>
<feature type="disulfide bond" evidence="12">
    <location>
        <begin position="518"/>
        <end position="533"/>
    </location>
</feature>
<feature type="domain" description="G-protein coupled receptors family 1 profile" evidence="16">
    <location>
        <begin position="1658"/>
        <end position="1949"/>
    </location>
</feature>
<evidence type="ECO:0000256" key="6">
    <source>
        <dbReference type="ARBA" id="ARBA00022989"/>
    </source>
</evidence>
<dbReference type="InterPro" id="IPR000859">
    <property type="entry name" value="CUB_dom"/>
</dbReference>
<dbReference type="InterPro" id="IPR000276">
    <property type="entry name" value="GPCR_Rhodpsn"/>
</dbReference>
<protein>
    <recommendedName>
        <fullName evidence="19">G-protein coupled receptor GRL101</fullName>
    </recommendedName>
</protein>
<evidence type="ECO:0000256" key="11">
    <source>
        <dbReference type="ARBA" id="ARBA00023224"/>
    </source>
</evidence>
<feature type="transmembrane region" description="Helical" evidence="14">
    <location>
        <begin position="1646"/>
        <end position="1667"/>
    </location>
</feature>
<feature type="disulfide bond" evidence="12">
    <location>
        <begin position="880"/>
        <end position="895"/>
    </location>
</feature>
<evidence type="ECO:0000256" key="12">
    <source>
        <dbReference type="PROSITE-ProRule" id="PRU00124"/>
    </source>
</evidence>
<feature type="region of interest" description="Disordered" evidence="13">
    <location>
        <begin position="1960"/>
        <end position="1990"/>
    </location>
</feature>
<keyword evidence="3" id="KW-0433">Leucine-rich repeat</keyword>
<dbReference type="GeneID" id="119741495"/>
<evidence type="ECO:0000256" key="1">
    <source>
        <dbReference type="ARBA" id="ARBA00004651"/>
    </source>
</evidence>
<dbReference type="Pfam" id="PF13855">
    <property type="entry name" value="LRR_8"/>
    <property type="match status" value="1"/>
</dbReference>
<dbReference type="OMA" id="AGHEDEW"/>
<evidence type="ECO:0000256" key="3">
    <source>
        <dbReference type="ARBA" id="ARBA00022614"/>
    </source>
</evidence>
<accession>A0A914BCN3</accession>
<dbReference type="InterPro" id="IPR036055">
    <property type="entry name" value="LDL_receptor-like_sf"/>
</dbReference>
<sequence length="1990" mass="220421">MSGQVSNNTSCWAVPTLCCSLLKTTLPSSIDQFFTRFGFKTILGNPTPTYHDGFVVPRSVYVRTPCIFIITAALFNENADANFTFDLQKIDQNYMNFDVTCEYDEFECDDGPLITCYDSTIVCDGHLDCTSPSDEHDCNYCDDDYPIILSASNSSHDIKYPGGLLRGDPTSLQFTSANCSWTVQASSDQVIRIHFLVPTTHVFIDEFQLNFIVGSQTAANFREIQQPSTVIRSSEVRITFSKSNFQSNSLFLLRLEPEVEVSCEDGTEFSCEPDNVCIPISKRCDGFPDCESKADEIGCVGCSTNEFRCSAAGELSSCESQSYLCDGRPNCPNLYDELNCAICGPPVDLSGGGVYQLTSPRTPKSIQKACVWFVHASSGNLINVRVTNFTLSDTATIFVGSGHDPSNLSSTIVNKTKRGTIRRGFTVQSDRAWISSTVPFSSVNVFTFELTQLNEVVQCNTTTEFACSSGVQCVAADLHCDSVRDCDDYSDELGCFTCDEDQVSCGHQDMCVGIQQICDVFPDCAGHEDEWDCYSTCGQRLVNVNTSAFLTAISRKGREFICAWQITSDLNTYLTVEVLMMEIESQSYITLGNGHKVYSQTSLIANETDRQVAGTLYLLDGNEMWMVASTLYKLDMEVKLSAGEVKGSCDDQSYQTGSKCVSGTLRCDGRADVPDYSDEVDCGFCGETNLNLTTSDEVVTVEVAYGNKAGQQIVTVYVHHNQDIPLVIANTTSNLSECVWKVSSSIRTRIEINVAHFQGTNLRIGNGHDPSAGVPILSEGTLSLPKTRFSSGSALWVATDWQTYEWASYKLQFTLQSYTSIECEDDQFVCHSGTKCLDQSSVCNEIHECSLYTDELNCTSCPEDEFACSKGECIPVDKVCNQNSDCQKLNDEFMCSYCGEPNIVLEASVSRFFTTKDRDGYYDCLWTVTAQPFTRIMVTVLTRTDSDTTFCDGNYGEFVRDSSQSQCTVLAELLRFSISAFLRYITSSGPSLWIKNGGRSFYAGYTLTFTLTQFVDIVCQSDEYKCPSGRTCIDQSAVCDGWPDCPEYEDEMGCEECSGEYLTCAGENACVARSDICDGAAHCQDKSDEFNCGPCGDSLINMTLGFANLTSPGWPGNYLPYLKCYWVALAPEEHRILVIFLEFETSSGYDYLRWSNKITFSQGFTITGSNAPSRIASRGKELSLHFFSNYVDERKGFSLQIEQRPNDQISCGEGEIQCDYQEFVCVPQNTEALRCPKNYCGEEIIQVNSIPEEFSSINYPSASYLPNLYCTWTIIAVQSHRIMVEIVDFDTEPKYDIVTFEGHTFYAISPSTFTMHGNTKVRSIVFNSSSILLSFSTDPNLEKRGFLFSLQGNFSSNEFVSCNMHNDSLFDCEDGSCVSPQARCNGFTDCLHGNDEERCDNIHCPDFYACNASSKCIYWEEVCDGTTDCDFGDDETECDTKRCPDGCKCNYVNNKLQTRCKQGWTRDSISNTAKVTEALELINGNIIALESGSFKGLPRLQALSLANNNIKTIEYRAFDGLNITFLDLSDNNITSIQRNTFEGIRLLETLIMVNVPISYISVGAFSGLSNLNTIAIITKHNEVIEVEVGAVDGLQSLQTLYVDDYRLCCDFAVLPNFLVEGNCRTTELQPPLNLCGSLLQNNVLRVALWILGLSALLGNVVVIIWRIKGAGGRGGKKTHSFMVLNLAISDFMMGVYMLMIAAADLYYGETYFRNASVWRSTVVCKIAGVISVLSSEASVFFVTLISIDCFLCIVFPFSRGIHLRERSTKIVVGLLWFVAVCLSVVPTVSVSPDSNFYGLSDVCIGLPFTTKATGSESIEEDLDTNNPLGSQQLTLNLGTDKKPAWILSVVLFLGVNLVCFLLVFCCYVAIFVSVKRSSKLVRKSAHRNREIKMAVKMALIVGTDFACWMPVIIMGILSQTNTIDIGADMYGWIVVFILPINSSLNPYLYTIYTACTPQTTSNSNSQDKPEPKPQKTRSVETLEVQLSELK</sequence>
<evidence type="ECO:0008006" key="19">
    <source>
        <dbReference type="Google" id="ProtNLM"/>
    </source>
</evidence>
<dbReference type="PROSITE" id="PS01209">
    <property type="entry name" value="LDLRA_1"/>
    <property type="match status" value="2"/>
</dbReference>
<feature type="disulfide bond" evidence="12">
    <location>
        <begin position="843"/>
        <end position="858"/>
    </location>
</feature>
<feature type="transmembrane region" description="Helical" evidence="14">
    <location>
        <begin position="1739"/>
        <end position="1758"/>
    </location>
</feature>
<dbReference type="GO" id="GO:0008528">
    <property type="term" value="F:G protein-coupled peptide receptor activity"/>
    <property type="evidence" value="ECO:0007669"/>
    <property type="project" value="TreeGrafter"/>
</dbReference>
<dbReference type="InterPro" id="IPR032675">
    <property type="entry name" value="LRR_dom_sf"/>
</dbReference>
<evidence type="ECO:0000256" key="4">
    <source>
        <dbReference type="ARBA" id="ARBA00022692"/>
    </source>
</evidence>
<keyword evidence="11" id="KW-0807">Transducer</keyword>
<keyword evidence="10" id="KW-0675">Receptor</keyword>
<feature type="transmembrane region" description="Helical" evidence="14">
    <location>
        <begin position="1679"/>
        <end position="1703"/>
    </location>
</feature>
<feature type="domain" description="CUB" evidence="15">
    <location>
        <begin position="1095"/>
        <end position="1204"/>
    </location>
</feature>
<dbReference type="EnsemblMetazoa" id="XM_038217269.1">
    <property type="protein sequence ID" value="XP_038073197.1"/>
    <property type="gene ID" value="LOC119741495"/>
</dbReference>
<dbReference type="Pfam" id="PF00057">
    <property type="entry name" value="Ldl_recept_a"/>
    <property type="match status" value="5"/>
</dbReference>
<evidence type="ECO:0000313" key="17">
    <source>
        <dbReference type="EnsemblMetazoa" id="XP_038073197.1"/>
    </source>
</evidence>
<comment type="subcellular location">
    <subcellularLocation>
        <location evidence="1">Cell membrane</location>
        <topology evidence="1">Multi-pass membrane protein</topology>
    </subcellularLocation>
</comment>
<dbReference type="SMART" id="SM00042">
    <property type="entry name" value="CUB"/>
    <property type="match status" value="2"/>
</dbReference>
<evidence type="ECO:0000256" key="8">
    <source>
        <dbReference type="ARBA" id="ARBA00023136"/>
    </source>
</evidence>
<keyword evidence="6 14" id="KW-1133">Transmembrane helix</keyword>
<proteinExistence type="predicted"/>
<keyword evidence="4 14" id="KW-0812">Transmembrane</keyword>
<feature type="disulfide bond" evidence="12">
    <location>
        <begin position="868"/>
        <end position="886"/>
    </location>
</feature>
<dbReference type="InterPro" id="IPR001611">
    <property type="entry name" value="Leu-rich_rpt"/>
</dbReference>
<reference evidence="17" key="1">
    <citation type="submission" date="2022-11" db="UniProtKB">
        <authorList>
            <consortium name="EnsemblMetazoa"/>
        </authorList>
    </citation>
    <scope>IDENTIFICATION</scope>
</reference>
<keyword evidence="7" id="KW-0297">G-protein coupled receptor</keyword>
<evidence type="ECO:0000256" key="2">
    <source>
        <dbReference type="ARBA" id="ARBA00022475"/>
    </source>
</evidence>
<evidence type="ECO:0000313" key="18">
    <source>
        <dbReference type="Proteomes" id="UP000887568"/>
    </source>
</evidence>
<dbReference type="SMART" id="SM00369">
    <property type="entry name" value="LRR_TYP"/>
    <property type="match status" value="2"/>
</dbReference>
<evidence type="ECO:0000256" key="5">
    <source>
        <dbReference type="ARBA" id="ARBA00022737"/>
    </source>
</evidence>
<comment type="caution">
    <text evidence="12">Lacks conserved residue(s) required for the propagation of feature annotation.</text>
</comment>
<dbReference type="PANTHER" id="PTHR24372:SF77">
    <property type="entry name" value="G-PROTEIN COUPLED RECEPTORS FAMILY 1 PROFILE DOMAIN-CONTAINING PROTEIN"/>
    <property type="match status" value="1"/>
</dbReference>
<dbReference type="CDD" id="cd00112">
    <property type="entry name" value="LDLa"/>
    <property type="match status" value="9"/>
</dbReference>
<dbReference type="InterPro" id="IPR002172">
    <property type="entry name" value="LDrepeatLR_classA_rpt"/>
</dbReference>
<dbReference type="PROSITE" id="PS50262">
    <property type="entry name" value="G_PROTEIN_RECEP_F1_2"/>
    <property type="match status" value="1"/>
</dbReference>
<evidence type="ECO:0000256" key="9">
    <source>
        <dbReference type="ARBA" id="ARBA00023157"/>
    </source>
</evidence>
<dbReference type="GO" id="GO:0007189">
    <property type="term" value="P:adenylate cyclase-activating G protein-coupled receptor signaling pathway"/>
    <property type="evidence" value="ECO:0007669"/>
    <property type="project" value="TreeGrafter"/>
</dbReference>
<keyword evidence="9 12" id="KW-1015">Disulfide bond</keyword>
<dbReference type="Gene3D" id="2.60.120.290">
    <property type="entry name" value="Spermadhesin, CUB domain"/>
    <property type="match status" value="2"/>
</dbReference>
<keyword evidence="2" id="KW-1003">Cell membrane</keyword>
<dbReference type="InterPro" id="IPR017452">
    <property type="entry name" value="GPCR_Rhodpsn_7TM"/>
</dbReference>
<dbReference type="PANTHER" id="PTHR24372">
    <property type="entry name" value="GLYCOPROTEIN HORMONE RECEPTOR"/>
    <property type="match status" value="1"/>
</dbReference>
<dbReference type="Pfam" id="PF00001">
    <property type="entry name" value="7tm_1"/>
    <property type="match status" value="2"/>
</dbReference>
<evidence type="ECO:0000256" key="7">
    <source>
        <dbReference type="ARBA" id="ARBA00023040"/>
    </source>
</evidence>
<feature type="disulfide bond" evidence="12">
    <location>
        <begin position="1077"/>
        <end position="1092"/>
    </location>
</feature>
<feature type="disulfide bond" evidence="12">
    <location>
        <begin position="123"/>
        <end position="138"/>
    </location>
</feature>
<dbReference type="SUPFAM" id="SSF49854">
    <property type="entry name" value="Spermadhesin, CUB domain"/>
    <property type="match status" value="2"/>
</dbReference>
<dbReference type="SUPFAM" id="SSF57424">
    <property type="entry name" value="LDL receptor-like module"/>
    <property type="match status" value="10"/>
</dbReference>
<feature type="disulfide bond" evidence="12">
    <location>
        <begin position="1372"/>
        <end position="1390"/>
    </location>
</feature>
<dbReference type="GO" id="GO:0009755">
    <property type="term" value="P:hormone-mediated signaling pathway"/>
    <property type="evidence" value="ECO:0007669"/>
    <property type="project" value="TreeGrafter"/>
</dbReference>
<feature type="domain" description="CUB" evidence="15">
    <location>
        <begin position="1240"/>
        <end position="1353"/>
    </location>
</feature>
<dbReference type="PROSITE" id="PS01180">
    <property type="entry name" value="CUB"/>
    <property type="match status" value="2"/>
</dbReference>
<dbReference type="GO" id="GO:0005886">
    <property type="term" value="C:plasma membrane"/>
    <property type="evidence" value="ECO:0007669"/>
    <property type="project" value="UniProtKB-SubCell"/>
</dbReference>
<name>A0A914BCN3_PATMI</name>
<dbReference type="Gene3D" id="4.10.400.10">
    <property type="entry name" value="Low-density Lipoprotein Receptor"/>
    <property type="match status" value="8"/>
</dbReference>